<feature type="domain" description="LTD" evidence="4">
    <location>
        <begin position="29"/>
        <end position="169"/>
    </location>
</feature>
<dbReference type="STRING" id="335973.SAMN04488693_11134"/>
<evidence type="ECO:0000259" key="4">
    <source>
        <dbReference type="PROSITE" id="PS51841"/>
    </source>
</evidence>
<dbReference type="SUPFAM" id="SSF56300">
    <property type="entry name" value="Metallo-dependent phosphatases"/>
    <property type="match status" value="1"/>
</dbReference>
<dbReference type="CDD" id="cd10283">
    <property type="entry name" value="MnuA_DNase1-like"/>
    <property type="match status" value="1"/>
</dbReference>
<dbReference type="Pfam" id="PF00932">
    <property type="entry name" value="LTD"/>
    <property type="match status" value="1"/>
</dbReference>
<feature type="region of interest" description="Disordered" evidence="2">
    <location>
        <begin position="172"/>
        <end position="201"/>
    </location>
</feature>
<sequence>MKNSWRGALCSALSVGLLASPVAFLPASAEETVGPQAGTGVVINEAYVNGGSANAPFTHKFVELANTTDAPVSLDGWSLQYRSATGSAAPTGVAVLRGTIPANGTYLVQGSSNGSAGSALPAPDLSSSLNFSGTSGTIVLSNQSTAVTPLAVGSVTGAPGVVDLLGYGSSNTYETSGEEGPGGTGNPLSMNRSGGVDTDNNQVDFSALDAVTPTNAAGETADNEPEPEPQPPAPGQVVPIDQIQGTGTATPYAGQVVTTRGVVTAAYPSGGFDGYYLQTAGTGGDLGSDHAASDGIFIYSPATVAEVAVGDFVEVTGTAGEYFDLSQITVPAGGMTKPAEPAEAVKAAAVAYPADDAGREALEGMLVQPTSGFTVSDNYALNQYGEITLAVGDTPLVQPTEIAPPGTAGNAAVAADNAARRVKLDDGATTNFLSAANMDQPLPYLTPEQPVRVNSSATFTAPVVLDFRNSSWKFQPLTALTAANAAAVQPVTFEGTRPEVPANVGGNVKIASFNVLNYFTTTGDQLTGCTYYQDRDGNPVTVRGGCDARGAANAENLERQEAKIVAAINGLGADVVSLEEIENSARFGKDRDEALATLTAALNEAAPGVWDYVRSPAERPAVEDEDFIRTAFIYKVAAVEPVGESVILNDNVAFSNARKPLAQSFTVAGGDASTRFLVIANHFKSKGSGSDENADQGDGQGASNADRIEQATALVAFADRMKSEAGTDKVFLAGDFNSYSAEDPMQVLYDAGYINQGGKTEGYSYVFSGLVGSLDHILASPAADATVSGVDVWSINAVESVALEYSRYNYNATNFYAPNQFRASDHDPVIVGLDLAPADSTTELNLMGINDFHGRIDSNTVKLAGTIEELRAQYGEENSLFLSAGDNIGASLFASSVAKDQPTLDVLNALDLRASAVGNHEFDGGFEDLDGRVADAAEFPYLGANVYLKGTNTPALEEYGIVTVGGIDVAVIGAVTQETPSLVSPGGIAALEFGDPVEAVNRVAQQIEDQDLADVIVAAYHEGAGDGAVEGATIEQEVAAGGAFAEIVTGTTPLVDAIYTGHTHKQYVWDAPVPGAEGETRPIVQTGSYGEFIGQITLSVDNATGEVESYTAQNVARSATDPAVLAATYPRVAEVKAIVDAALAEAKVIGSRPVGSVTADITTAFLNGARDDRGSESTLGNLVADSMRASLSAAERGGADIGVVNPGGLRNELYYGEDGVITYAEANAVLPFVNNLWTVTLTGEQFRTMLEQQWQPAGASRSFQALGLSDNVAYTYNPDLAAGSRITSVTIDGAPLDPAAEYRIGTISFLAQGGDNFTVFQQATDVRDSGLVDRDAWISYIGQNSPLSPSFDRRSVVVKDAPVSVQGGDSVSFSVAKLDLTSLGSPANTSLSASFVDGTGTVTELGTTPVTDGAAQVTLTVPESTPGAGTIVLVAKESGTTVNLPVTVEAPAETGCAAPAKPERGPEAEKADGFGQAMAEYRKCLADARRG</sequence>
<dbReference type="SUPFAM" id="SSF74853">
    <property type="entry name" value="Lamin A/C globular tail domain"/>
    <property type="match status" value="1"/>
</dbReference>
<dbReference type="InterPro" id="IPR036415">
    <property type="entry name" value="Lamin_tail_dom_sf"/>
</dbReference>
<proteinExistence type="predicted"/>
<dbReference type="InterPro" id="IPR036691">
    <property type="entry name" value="Endo/exonu/phosph_ase_sf"/>
</dbReference>
<name>A0A1G8KHJ9_9MICC</name>
<accession>A0A1G8KHJ9</accession>
<organism evidence="5 6">
    <name type="scientific">Arthrobacter subterraneus</name>
    <dbReference type="NCBI Taxonomy" id="335973"/>
    <lineage>
        <taxon>Bacteria</taxon>
        <taxon>Bacillati</taxon>
        <taxon>Actinomycetota</taxon>
        <taxon>Actinomycetes</taxon>
        <taxon>Micrococcales</taxon>
        <taxon>Micrococcaceae</taxon>
        <taxon>Arthrobacter</taxon>
    </lineage>
</organism>
<dbReference type="Gene3D" id="3.90.780.10">
    <property type="entry name" value="5'-Nucleotidase, C-terminal domain"/>
    <property type="match status" value="1"/>
</dbReference>
<dbReference type="Pfam" id="PF03372">
    <property type="entry name" value="Exo_endo_phos"/>
    <property type="match status" value="1"/>
</dbReference>
<dbReference type="Gene3D" id="3.60.10.10">
    <property type="entry name" value="Endonuclease/exonuclease/phosphatase"/>
    <property type="match status" value="1"/>
</dbReference>
<evidence type="ECO:0000256" key="3">
    <source>
        <dbReference type="SAM" id="SignalP"/>
    </source>
</evidence>
<dbReference type="PANTHER" id="PTHR42834:SF1">
    <property type="entry name" value="ENDONUCLEASE_EXONUCLEASE_PHOSPHATASE FAMILY PROTEIN (AFU_ORTHOLOGUE AFUA_3G09210)"/>
    <property type="match status" value="1"/>
</dbReference>
<feature type="signal peptide" evidence="3">
    <location>
        <begin position="1"/>
        <end position="29"/>
    </location>
</feature>
<evidence type="ECO:0000256" key="2">
    <source>
        <dbReference type="SAM" id="MobiDB-lite"/>
    </source>
</evidence>
<feature type="chain" id="PRO_5011495332" evidence="3">
    <location>
        <begin position="30"/>
        <end position="1491"/>
    </location>
</feature>
<dbReference type="InterPro" id="IPR047971">
    <property type="entry name" value="ExeM-like"/>
</dbReference>
<reference evidence="5 6" key="1">
    <citation type="submission" date="2016-10" db="EMBL/GenBank/DDBJ databases">
        <authorList>
            <person name="de Groot N.N."/>
        </authorList>
    </citation>
    <scope>NUCLEOTIDE SEQUENCE [LARGE SCALE GENOMIC DNA]</scope>
    <source>
        <strain evidence="5 6">NP_1H</strain>
    </source>
</reference>
<dbReference type="OrthoDB" id="1016457at2"/>
<keyword evidence="6" id="KW-1185">Reference proteome</keyword>
<dbReference type="InterPro" id="IPR004843">
    <property type="entry name" value="Calcineurin-like_PHP"/>
</dbReference>
<dbReference type="InterPro" id="IPR001322">
    <property type="entry name" value="Lamin_tail_dom"/>
</dbReference>
<feature type="region of interest" description="Disordered" evidence="2">
    <location>
        <begin position="216"/>
        <end position="240"/>
    </location>
</feature>
<evidence type="ECO:0000256" key="1">
    <source>
        <dbReference type="ARBA" id="ARBA00022729"/>
    </source>
</evidence>
<dbReference type="Pfam" id="PF02872">
    <property type="entry name" value="5_nucleotid_C"/>
    <property type="match status" value="1"/>
</dbReference>
<dbReference type="PANTHER" id="PTHR42834">
    <property type="entry name" value="ENDONUCLEASE/EXONUCLEASE/PHOSPHATASE FAMILY PROTEIN (AFU_ORTHOLOGUE AFUA_3G09210)"/>
    <property type="match status" value="1"/>
</dbReference>
<dbReference type="CDD" id="cd04486">
    <property type="entry name" value="YhcR_OBF_like"/>
    <property type="match status" value="1"/>
</dbReference>
<dbReference type="InterPro" id="IPR036907">
    <property type="entry name" value="5'-Nucleotdase_C_sf"/>
</dbReference>
<keyword evidence="1 3" id="KW-0732">Signal</keyword>
<dbReference type="Pfam" id="PF00149">
    <property type="entry name" value="Metallophos"/>
    <property type="match status" value="1"/>
</dbReference>
<dbReference type="Proteomes" id="UP000199258">
    <property type="component" value="Unassembled WGS sequence"/>
</dbReference>
<dbReference type="PRINTS" id="PR01607">
    <property type="entry name" value="APYRASEFAMLY"/>
</dbReference>
<dbReference type="InterPro" id="IPR006179">
    <property type="entry name" value="5_nucleotidase/apyrase"/>
</dbReference>
<feature type="compositionally biased region" description="Polar residues" evidence="2">
    <location>
        <begin position="186"/>
        <end position="201"/>
    </location>
</feature>
<dbReference type="SUPFAM" id="SSF55816">
    <property type="entry name" value="5'-nucleotidase (syn. UDP-sugar hydrolase), C-terminal domain"/>
    <property type="match status" value="1"/>
</dbReference>
<gene>
    <name evidence="5" type="ORF">SAMN04488693_11134</name>
</gene>
<dbReference type="InterPro" id="IPR005135">
    <property type="entry name" value="Endo/exonuclease/phosphatase"/>
</dbReference>
<dbReference type="GO" id="GO:0009166">
    <property type="term" value="P:nucleotide catabolic process"/>
    <property type="evidence" value="ECO:0007669"/>
    <property type="project" value="InterPro"/>
</dbReference>
<dbReference type="InterPro" id="IPR008334">
    <property type="entry name" value="5'-Nucleotdase_C"/>
</dbReference>
<dbReference type="EMBL" id="FNDT01000011">
    <property type="protein sequence ID" value="SDI42886.1"/>
    <property type="molecule type" value="Genomic_DNA"/>
</dbReference>
<dbReference type="RefSeq" id="WP_090587057.1">
    <property type="nucleotide sequence ID" value="NZ_FNDT01000011.1"/>
</dbReference>
<dbReference type="InterPro" id="IPR029052">
    <property type="entry name" value="Metallo-depent_PP-like"/>
</dbReference>
<evidence type="ECO:0000313" key="5">
    <source>
        <dbReference type="EMBL" id="SDI42886.1"/>
    </source>
</evidence>
<dbReference type="PROSITE" id="PS51841">
    <property type="entry name" value="LTD"/>
    <property type="match status" value="1"/>
</dbReference>
<protein>
    <submittedName>
        <fullName evidence="5">5'-nucleotidase</fullName>
    </submittedName>
</protein>
<dbReference type="NCBIfam" id="NF033681">
    <property type="entry name" value="ExeM_NucH_DNase"/>
    <property type="match status" value="1"/>
</dbReference>
<dbReference type="GO" id="GO:0016787">
    <property type="term" value="F:hydrolase activity"/>
    <property type="evidence" value="ECO:0007669"/>
    <property type="project" value="InterPro"/>
</dbReference>
<dbReference type="Gene3D" id="3.60.21.10">
    <property type="match status" value="1"/>
</dbReference>
<dbReference type="SUPFAM" id="SSF56219">
    <property type="entry name" value="DNase I-like"/>
    <property type="match status" value="1"/>
</dbReference>
<evidence type="ECO:0000313" key="6">
    <source>
        <dbReference type="Proteomes" id="UP000199258"/>
    </source>
</evidence>